<sequence length="60" mass="6655">MTKPASAPDVMPPRETPPDDPDQRPDGSNETIHRPDPRAAEHPVREEEKKPRGPYVTGNS</sequence>
<organism evidence="2 3">
    <name type="scientific">Ramlibacter algicola</name>
    <dbReference type="NCBI Taxonomy" id="2795217"/>
    <lineage>
        <taxon>Bacteria</taxon>
        <taxon>Pseudomonadati</taxon>
        <taxon>Pseudomonadota</taxon>
        <taxon>Betaproteobacteria</taxon>
        <taxon>Burkholderiales</taxon>
        <taxon>Comamonadaceae</taxon>
        <taxon>Ramlibacter</taxon>
    </lineage>
</organism>
<feature type="compositionally biased region" description="Basic and acidic residues" evidence="1">
    <location>
        <begin position="21"/>
        <end position="51"/>
    </location>
</feature>
<evidence type="ECO:0000313" key="3">
    <source>
        <dbReference type="Proteomes" id="UP000617041"/>
    </source>
</evidence>
<dbReference type="RefSeq" id="WP_200789236.1">
    <property type="nucleotide sequence ID" value="NZ_JAEDAO010000001.1"/>
</dbReference>
<dbReference type="Proteomes" id="UP000617041">
    <property type="component" value="Unassembled WGS sequence"/>
</dbReference>
<evidence type="ECO:0000256" key="1">
    <source>
        <dbReference type="SAM" id="MobiDB-lite"/>
    </source>
</evidence>
<dbReference type="EMBL" id="JAEDAO010000001">
    <property type="protein sequence ID" value="MBK0394236.1"/>
    <property type="molecule type" value="Genomic_DNA"/>
</dbReference>
<reference evidence="2" key="1">
    <citation type="submission" date="2020-12" db="EMBL/GenBank/DDBJ databases">
        <title>Ramlibacter sp. nov., isolated from a freshwater alga, Cryptomonas.</title>
        <authorList>
            <person name="Kim H.M."/>
            <person name="Jeon C.O."/>
        </authorList>
    </citation>
    <scope>NUCLEOTIDE SEQUENCE</scope>
    <source>
        <strain evidence="2">CrO1</strain>
    </source>
</reference>
<dbReference type="AlphaFoldDB" id="A0A934Q434"/>
<protein>
    <submittedName>
        <fullName evidence="2">Uncharacterized protein</fullName>
    </submittedName>
</protein>
<name>A0A934Q434_9BURK</name>
<feature type="region of interest" description="Disordered" evidence="1">
    <location>
        <begin position="1"/>
        <end position="60"/>
    </location>
</feature>
<gene>
    <name evidence="2" type="ORF">I8E28_16660</name>
</gene>
<accession>A0A934Q434</accession>
<evidence type="ECO:0000313" key="2">
    <source>
        <dbReference type="EMBL" id="MBK0394236.1"/>
    </source>
</evidence>
<keyword evidence="3" id="KW-1185">Reference proteome</keyword>
<proteinExistence type="predicted"/>
<comment type="caution">
    <text evidence="2">The sequence shown here is derived from an EMBL/GenBank/DDBJ whole genome shotgun (WGS) entry which is preliminary data.</text>
</comment>